<organism evidence="9 10">
    <name type="scientific">Rhodoplanes elegans</name>
    <dbReference type="NCBI Taxonomy" id="29408"/>
    <lineage>
        <taxon>Bacteria</taxon>
        <taxon>Pseudomonadati</taxon>
        <taxon>Pseudomonadota</taxon>
        <taxon>Alphaproteobacteria</taxon>
        <taxon>Hyphomicrobiales</taxon>
        <taxon>Nitrobacteraceae</taxon>
        <taxon>Rhodoplanes</taxon>
    </lineage>
</organism>
<comment type="subunit">
    <text evidence="7">The complex comprises the extracytoplasmic solute receptor protein and the two transmembrane proteins.</text>
</comment>
<feature type="transmembrane region" description="Helical" evidence="7">
    <location>
        <begin position="214"/>
        <end position="232"/>
    </location>
</feature>
<sequence length="422" mass="44061">MIWTLGAVPLFLLAIGTPIFALFLIGAALSFATVMTVPPIAVHQVIYGGLENYALLAVPFFIFGGELMGRAGIADRLIAWVLALVGRTPGGLGVATVGACTLIGAISGASTATVAVIGRALYPGLVRDYGPRFASGLVSTSGSIDIVIPPSIAMILYGAAAEESIPRLFAGGVLPGLLIAGMMCAYVIAQGARAPGSTRVGFSLRRFVATTRDAFPALMMPVVILAGIYLGWSSPTEAGGFACLYGVIVGRFVYREMSWADVLDCATRSAILTAQILIVVAAAAVFAWLLTVNGIPRALTEGIAALDLPPWGFLMVVNVMLLIVGCFLDPTSAIVVLTPLLIPLVKHLGIDPVHFGIVMTVNVAIGMFTPPFGLNLFVARSVLGVPLETLYRGVVPFALVQIAALLIITYWPALTLVLARAI</sequence>
<dbReference type="PANTHER" id="PTHR33362:SF5">
    <property type="entry name" value="C4-DICARBOXYLATE TRAP TRANSPORTER LARGE PERMEASE PROTEIN DCTM"/>
    <property type="match status" value="1"/>
</dbReference>
<reference evidence="9 10" key="1">
    <citation type="submission" date="2017-07" db="EMBL/GenBank/DDBJ databases">
        <title>Draft Genome Sequences of Select Purple Nonsulfur Bacteria.</title>
        <authorList>
            <person name="Lasarre B."/>
            <person name="Mckinlay J.B."/>
        </authorList>
    </citation>
    <scope>NUCLEOTIDE SEQUENCE [LARGE SCALE GENOMIC DNA]</scope>
    <source>
        <strain evidence="9 10">DSM 11907</strain>
    </source>
</reference>
<evidence type="ECO:0000256" key="2">
    <source>
        <dbReference type="ARBA" id="ARBA00022475"/>
    </source>
</evidence>
<dbReference type="NCBIfam" id="TIGR00786">
    <property type="entry name" value="dctM"/>
    <property type="match status" value="1"/>
</dbReference>
<feature type="transmembrane region" description="Helical" evidence="7">
    <location>
        <begin position="7"/>
        <end position="33"/>
    </location>
</feature>
<gene>
    <name evidence="9" type="ORF">CH338_09425</name>
</gene>
<dbReference type="Proteomes" id="UP000248863">
    <property type="component" value="Unassembled WGS sequence"/>
</dbReference>
<evidence type="ECO:0000256" key="6">
    <source>
        <dbReference type="ARBA" id="ARBA00023136"/>
    </source>
</evidence>
<comment type="similarity">
    <text evidence="7">Belongs to the TRAP transporter large permease family.</text>
</comment>
<evidence type="ECO:0000256" key="1">
    <source>
        <dbReference type="ARBA" id="ARBA00004429"/>
    </source>
</evidence>
<accession>A0A327KP91</accession>
<name>A0A327KP91_9BRAD</name>
<dbReference type="InterPro" id="IPR004681">
    <property type="entry name" value="TRAP_DctM"/>
</dbReference>
<dbReference type="GO" id="GO:0022857">
    <property type="term" value="F:transmembrane transporter activity"/>
    <property type="evidence" value="ECO:0007669"/>
    <property type="project" value="UniProtKB-UniRule"/>
</dbReference>
<feature type="transmembrane region" description="Helical" evidence="7">
    <location>
        <begin position="311"/>
        <end position="341"/>
    </location>
</feature>
<dbReference type="RefSeq" id="WP_111356848.1">
    <property type="nucleotide sequence ID" value="NZ_NHSK01000050.1"/>
</dbReference>
<feature type="transmembrane region" description="Helical" evidence="7">
    <location>
        <begin position="266"/>
        <end position="291"/>
    </location>
</feature>
<evidence type="ECO:0000256" key="3">
    <source>
        <dbReference type="ARBA" id="ARBA00022519"/>
    </source>
</evidence>
<dbReference type="InterPro" id="IPR010656">
    <property type="entry name" value="DctM"/>
</dbReference>
<dbReference type="Pfam" id="PF06808">
    <property type="entry name" value="DctM"/>
    <property type="match status" value="1"/>
</dbReference>
<feature type="transmembrane region" description="Helical" evidence="7">
    <location>
        <begin position="77"/>
        <end position="96"/>
    </location>
</feature>
<dbReference type="GO" id="GO:0005886">
    <property type="term" value="C:plasma membrane"/>
    <property type="evidence" value="ECO:0007669"/>
    <property type="project" value="UniProtKB-SubCell"/>
</dbReference>
<feature type="transmembrane region" description="Helical" evidence="7">
    <location>
        <begin position="134"/>
        <end position="157"/>
    </location>
</feature>
<feature type="transmembrane region" description="Helical" evidence="7">
    <location>
        <begin position="238"/>
        <end position="254"/>
    </location>
</feature>
<protein>
    <recommendedName>
        <fullName evidence="7">TRAP transporter large permease protein</fullName>
    </recommendedName>
</protein>
<keyword evidence="7" id="KW-0813">Transport</keyword>
<evidence type="ECO:0000259" key="8">
    <source>
        <dbReference type="Pfam" id="PF06808"/>
    </source>
</evidence>
<feature type="transmembrane region" description="Helical" evidence="7">
    <location>
        <begin position="45"/>
        <end position="65"/>
    </location>
</feature>
<keyword evidence="4 7" id="KW-0812">Transmembrane</keyword>
<dbReference type="OrthoDB" id="7824289at2"/>
<evidence type="ECO:0000256" key="4">
    <source>
        <dbReference type="ARBA" id="ARBA00022692"/>
    </source>
</evidence>
<feature type="domain" description="TRAP C4-dicarboxylate transport system permease DctM subunit" evidence="8">
    <location>
        <begin position="10"/>
        <end position="414"/>
    </location>
</feature>
<keyword evidence="3 7" id="KW-0997">Cell inner membrane</keyword>
<evidence type="ECO:0000313" key="9">
    <source>
        <dbReference type="EMBL" id="RAI39443.1"/>
    </source>
</evidence>
<dbReference type="AlphaFoldDB" id="A0A327KP91"/>
<evidence type="ECO:0000256" key="5">
    <source>
        <dbReference type="ARBA" id="ARBA00022989"/>
    </source>
</evidence>
<dbReference type="EMBL" id="NPEU01000076">
    <property type="protein sequence ID" value="RAI39443.1"/>
    <property type="molecule type" value="Genomic_DNA"/>
</dbReference>
<feature type="transmembrane region" description="Helical" evidence="7">
    <location>
        <begin position="169"/>
        <end position="189"/>
    </location>
</feature>
<feature type="transmembrane region" description="Helical" evidence="7">
    <location>
        <begin position="353"/>
        <end position="374"/>
    </location>
</feature>
<evidence type="ECO:0000256" key="7">
    <source>
        <dbReference type="RuleBase" id="RU369079"/>
    </source>
</evidence>
<keyword evidence="6 7" id="KW-0472">Membrane</keyword>
<evidence type="ECO:0000313" key="10">
    <source>
        <dbReference type="Proteomes" id="UP000248863"/>
    </source>
</evidence>
<comment type="subcellular location">
    <subcellularLocation>
        <location evidence="1 7">Cell inner membrane</location>
        <topology evidence="1 7">Multi-pass membrane protein</topology>
    </subcellularLocation>
</comment>
<feature type="transmembrane region" description="Helical" evidence="7">
    <location>
        <begin position="394"/>
        <end position="419"/>
    </location>
</feature>
<keyword evidence="10" id="KW-1185">Reference proteome</keyword>
<comment type="caution">
    <text evidence="9">The sequence shown here is derived from an EMBL/GenBank/DDBJ whole genome shotgun (WGS) entry which is preliminary data.</text>
</comment>
<keyword evidence="5 7" id="KW-1133">Transmembrane helix</keyword>
<dbReference type="PIRSF" id="PIRSF006066">
    <property type="entry name" value="HI0050"/>
    <property type="match status" value="1"/>
</dbReference>
<proteinExistence type="inferred from homology"/>
<comment type="function">
    <text evidence="7">Part of the tripartite ATP-independent periplasmic (TRAP) transport system.</text>
</comment>
<dbReference type="PANTHER" id="PTHR33362">
    <property type="entry name" value="SIALIC ACID TRAP TRANSPORTER PERMEASE PROTEIN SIAT-RELATED"/>
    <property type="match status" value="1"/>
</dbReference>
<keyword evidence="2" id="KW-1003">Cell membrane</keyword>
<feature type="transmembrane region" description="Helical" evidence="7">
    <location>
        <begin position="102"/>
        <end position="122"/>
    </location>
</feature>